<evidence type="ECO:0000313" key="2">
    <source>
        <dbReference type="EMBL" id="KAF9446571.1"/>
    </source>
</evidence>
<gene>
    <name evidence="2" type="ORF">P691DRAFT_783510</name>
</gene>
<feature type="region of interest" description="Disordered" evidence="1">
    <location>
        <begin position="1"/>
        <end position="36"/>
    </location>
</feature>
<evidence type="ECO:0000313" key="3">
    <source>
        <dbReference type="Proteomes" id="UP000807342"/>
    </source>
</evidence>
<dbReference type="AlphaFoldDB" id="A0A9P6BZS2"/>
<dbReference type="OrthoDB" id="3222060at2759"/>
<organism evidence="2 3">
    <name type="scientific">Macrolepiota fuliginosa MF-IS2</name>
    <dbReference type="NCBI Taxonomy" id="1400762"/>
    <lineage>
        <taxon>Eukaryota</taxon>
        <taxon>Fungi</taxon>
        <taxon>Dikarya</taxon>
        <taxon>Basidiomycota</taxon>
        <taxon>Agaricomycotina</taxon>
        <taxon>Agaricomycetes</taxon>
        <taxon>Agaricomycetidae</taxon>
        <taxon>Agaricales</taxon>
        <taxon>Agaricineae</taxon>
        <taxon>Agaricaceae</taxon>
        <taxon>Macrolepiota</taxon>
    </lineage>
</organism>
<feature type="region of interest" description="Disordered" evidence="1">
    <location>
        <begin position="311"/>
        <end position="354"/>
    </location>
</feature>
<dbReference type="Proteomes" id="UP000807342">
    <property type="component" value="Unassembled WGS sequence"/>
</dbReference>
<proteinExistence type="predicted"/>
<sequence length="354" mass="39512">MSLHGMQWNTASGSRSSNRSISVAGRRTSDGERQVYDNNTMANDTFMMPTNQSSSLLGVMGEGSNSPYARVPPLYPNNTMGWSQEMSMMPPNTDTYPTGVPGHSSMFTSLPTPGYENLDAARNASPESMGPGSPSYYPVTGEYMMPVSHPSYRDLSSGGSSGGSQSPYPREDPDSEVRRLRKKVKELQQALRDAHAAPPPSGSSAPTNIPPAFRSEWKRRTEARKKNFCSLNRAGNALCAWHDSRRERRQFPPRNAPHGMLNCGCTYEEALFEESLARHKVGGYLPGESVRMDPELRRPLLRLLQQRYGYKDGDFDHDPQTMQWHPGQDPETWERQAHSGSSSRARRSEPTDRH</sequence>
<feature type="compositionally biased region" description="Low complexity" evidence="1">
    <location>
        <begin position="12"/>
        <end position="22"/>
    </location>
</feature>
<feature type="region of interest" description="Disordered" evidence="1">
    <location>
        <begin position="148"/>
        <end position="214"/>
    </location>
</feature>
<name>A0A9P6BZS2_9AGAR</name>
<evidence type="ECO:0000256" key="1">
    <source>
        <dbReference type="SAM" id="MobiDB-lite"/>
    </source>
</evidence>
<feature type="compositionally biased region" description="Basic and acidic residues" evidence="1">
    <location>
        <begin position="169"/>
        <end position="178"/>
    </location>
</feature>
<reference evidence="2" key="1">
    <citation type="submission" date="2020-11" db="EMBL/GenBank/DDBJ databases">
        <authorList>
            <consortium name="DOE Joint Genome Institute"/>
            <person name="Ahrendt S."/>
            <person name="Riley R."/>
            <person name="Andreopoulos W."/>
            <person name="Labutti K."/>
            <person name="Pangilinan J."/>
            <person name="Ruiz-Duenas F.J."/>
            <person name="Barrasa J.M."/>
            <person name="Sanchez-Garcia M."/>
            <person name="Camarero S."/>
            <person name="Miyauchi S."/>
            <person name="Serrano A."/>
            <person name="Linde D."/>
            <person name="Babiker R."/>
            <person name="Drula E."/>
            <person name="Ayuso-Fernandez I."/>
            <person name="Pacheco R."/>
            <person name="Padilla G."/>
            <person name="Ferreira P."/>
            <person name="Barriuso J."/>
            <person name="Kellner H."/>
            <person name="Castanera R."/>
            <person name="Alfaro M."/>
            <person name="Ramirez L."/>
            <person name="Pisabarro A.G."/>
            <person name="Kuo A."/>
            <person name="Tritt A."/>
            <person name="Lipzen A."/>
            <person name="He G."/>
            <person name="Yan M."/>
            <person name="Ng V."/>
            <person name="Cullen D."/>
            <person name="Martin F."/>
            <person name="Rosso M.-N."/>
            <person name="Henrissat B."/>
            <person name="Hibbett D."/>
            <person name="Martinez A.T."/>
            <person name="Grigoriev I.V."/>
        </authorList>
    </citation>
    <scope>NUCLEOTIDE SEQUENCE</scope>
    <source>
        <strain evidence="2">MF-IS2</strain>
    </source>
</reference>
<comment type="caution">
    <text evidence="2">The sequence shown here is derived from an EMBL/GenBank/DDBJ whole genome shotgun (WGS) entry which is preliminary data.</text>
</comment>
<dbReference type="EMBL" id="MU151238">
    <property type="protein sequence ID" value="KAF9446571.1"/>
    <property type="molecule type" value="Genomic_DNA"/>
</dbReference>
<accession>A0A9P6BZS2</accession>
<protein>
    <submittedName>
        <fullName evidence="2">Uncharacterized protein</fullName>
    </submittedName>
</protein>
<keyword evidence="3" id="KW-1185">Reference proteome</keyword>